<evidence type="ECO:0000256" key="10">
    <source>
        <dbReference type="ARBA" id="ARBA00023136"/>
    </source>
</evidence>
<dbReference type="GO" id="GO:0004721">
    <property type="term" value="F:phosphoprotein phosphatase activity"/>
    <property type="evidence" value="ECO:0007669"/>
    <property type="project" value="TreeGrafter"/>
</dbReference>
<dbReference type="Gene3D" id="3.30.565.10">
    <property type="entry name" value="Histidine kinase-like ATPase, C-terminal domain"/>
    <property type="match status" value="1"/>
</dbReference>
<dbReference type="Proteomes" id="UP000195985">
    <property type="component" value="Unassembled WGS sequence"/>
</dbReference>
<reference evidence="14" key="1">
    <citation type="submission" date="2016-04" db="EMBL/GenBank/DDBJ databases">
        <authorList>
            <person name="Strepis N."/>
        </authorList>
    </citation>
    <scope>NUCLEOTIDE SEQUENCE [LARGE SCALE GENOMIC DNA]</scope>
</reference>
<sequence length="342" mass="40074">MMKQNKKWADILIAFIKAERSLMILYMLNVMVFSLVYILGRLPLYFLLFAIELSLFLGSCFFAFQFSRYYKRFRLLERLDKDPIHALKQLAASQDPSEAFLRLKIVDLIKEIQQIERNNVQRSNSQMDYFTLWLHQIKTPISAISLLMQRDSQMNYRNQMEQELLRIENYTYMALNYVRIEQSGTDLDFADVSLDRVIKETVKKFSILFIYNHIQLDYQETAAIILSDEKWLRVLVEQILSNSLKYTPEGGTIKIYMSPTQEQQLIIEDTGIGIRSEDLPRIFERGYSGFNGRIHEKSTGLGLFLSQEITKRLGHDLRIESTLGKGTKVTIDLAREPLLRDH</sequence>
<evidence type="ECO:0000256" key="8">
    <source>
        <dbReference type="ARBA" id="ARBA00022989"/>
    </source>
</evidence>
<keyword evidence="10 11" id="KW-0472">Membrane</keyword>
<evidence type="ECO:0000313" key="13">
    <source>
        <dbReference type="EMBL" id="SLM52778.1"/>
    </source>
</evidence>
<proteinExistence type="predicted"/>
<organism evidence="13 14">
    <name type="scientific">Trichococcus pasteurii</name>
    <dbReference type="NCBI Taxonomy" id="43064"/>
    <lineage>
        <taxon>Bacteria</taxon>
        <taxon>Bacillati</taxon>
        <taxon>Bacillota</taxon>
        <taxon>Bacilli</taxon>
        <taxon>Lactobacillales</taxon>
        <taxon>Carnobacteriaceae</taxon>
        <taxon>Trichococcus</taxon>
    </lineage>
</organism>
<evidence type="ECO:0000256" key="4">
    <source>
        <dbReference type="ARBA" id="ARBA00022475"/>
    </source>
</evidence>
<dbReference type="Pfam" id="PF02518">
    <property type="entry name" value="HATPase_c"/>
    <property type="match status" value="1"/>
</dbReference>
<keyword evidence="5" id="KW-0808">Transferase</keyword>
<evidence type="ECO:0000259" key="12">
    <source>
        <dbReference type="PROSITE" id="PS50109"/>
    </source>
</evidence>
<dbReference type="PRINTS" id="PR00344">
    <property type="entry name" value="BCTRLSENSOR"/>
</dbReference>
<comment type="catalytic activity">
    <reaction evidence="1">
        <text>ATP + protein L-histidine = ADP + protein N-phospho-L-histidine.</text>
        <dbReference type="EC" id="2.7.13.3"/>
    </reaction>
</comment>
<evidence type="ECO:0000256" key="5">
    <source>
        <dbReference type="ARBA" id="ARBA00022679"/>
    </source>
</evidence>
<dbReference type="InterPro" id="IPR004358">
    <property type="entry name" value="Sig_transdc_His_kin-like_C"/>
</dbReference>
<dbReference type="AlphaFoldDB" id="A0A1W1IIA0"/>
<evidence type="ECO:0000256" key="6">
    <source>
        <dbReference type="ARBA" id="ARBA00022692"/>
    </source>
</evidence>
<keyword evidence="6 11" id="KW-0812">Transmembrane</keyword>
<dbReference type="GO" id="GO:0016036">
    <property type="term" value="P:cellular response to phosphate starvation"/>
    <property type="evidence" value="ECO:0007669"/>
    <property type="project" value="TreeGrafter"/>
</dbReference>
<dbReference type="GO" id="GO:0000155">
    <property type="term" value="F:phosphorelay sensor kinase activity"/>
    <property type="evidence" value="ECO:0007669"/>
    <property type="project" value="TreeGrafter"/>
</dbReference>
<keyword evidence="4" id="KW-1003">Cell membrane</keyword>
<evidence type="ECO:0000256" key="7">
    <source>
        <dbReference type="ARBA" id="ARBA00022777"/>
    </source>
</evidence>
<dbReference type="RefSeq" id="WP_245830764.1">
    <property type="nucleotide sequence ID" value="NZ_FONM01000016.1"/>
</dbReference>
<evidence type="ECO:0000313" key="14">
    <source>
        <dbReference type="Proteomes" id="UP000195985"/>
    </source>
</evidence>
<dbReference type="InterPro" id="IPR036890">
    <property type="entry name" value="HATPase_C_sf"/>
</dbReference>
<name>A0A1W1IIA0_9LACT</name>
<feature type="domain" description="Histidine kinase" evidence="12">
    <location>
        <begin position="132"/>
        <end position="337"/>
    </location>
</feature>
<keyword evidence="7" id="KW-0418">Kinase</keyword>
<dbReference type="STRING" id="43064.SAMN04488086_11622"/>
<dbReference type="SUPFAM" id="SSF55874">
    <property type="entry name" value="ATPase domain of HSP90 chaperone/DNA topoisomerase II/histidine kinase"/>
    <property type="match status" value="1"/>
</dbReference>
<gene>
    <name evidence="13" type="ORF">TPAS_2485</name>
</gene>
<accession>A0A1W1IIA0</accession>
<keyword evidence="14" id="KW-1185">Reference proteome</keyword>
<evidence type="ECO:0000256" key="1">
    <source>
        <dbReference type="ARBA" id="ARBA00000085"/>
    </source>
</evidence>
<evidence type="ECO:0000256" key="9">
    <source>
        <dbReference type="ARBA" id="ARBA00023012"/>
    </source>
</evidence>
<comment type="subcellular location">
    <subcellularLocation>
        <location evidence="2">Cell membrane</location>
        <topology evidence="2">Multi-pass membrane protein</topology>
    </subcellularLocation>
</comment>
<dbReference type="InterPro" id="IPR003594">
    <property type="entry name" value="HATPase_dom"/>
</dbReference>
<keyword evidence="9" id="KW-0902">Two-component regulatory system</keyword>
<dbReference type="SMART" id="SM00387">
    <property type="entry name" value="HATPase_c"/>
    <property type="match status" value="1"/>
</dbReference>
<dbReference type="InterPro" id="IPR005467">
    <property type="entry name" value="His_kinase_dom"/>
</dbReference>
<dbReference type="PROSITE" id="PS50109">
    <property type="entry name" value="HIS_KIN"/>
    <property type="match status" value="1"/>
</dbReference>
<dbReference type="GO" id="GO:0005886">
    <property type="term" value="C:plasma membrane"/>
    <property type="evidence" value="ECO:0007669"/>
    <property type="project" value="UniProtKB-SubCell"/>
</dbReference>
<evidence type="ECO:0000256" key="11">
    <source>
        <dbReference type="SAM" id="Phobius"/>
    </source>
</evidence>
<evidence type="ECO:0000256" key="2">
    <source>
        <dbReference type="ARBA" id="ARBA00004651"/>
    </source>
</evidence>
<dbReference type="PANTHER" id="PTHR45453:SF2">
    <property type="entry name" value="HISTIDINE KINASE"/>
    <property type="match status" value="1"/>
</dbReference>
<dbReference type="EMBL" id="FWEY01000009">
    <property type="protein sequence ID" value="SLM52778.1"/>
    <property type="molecule type" value="Genomic_DNA"/>
</dbReference>
<dbReference type="EC" id="2.7.13.3" evidence="3"/>
<dbReference type="PANTHER" id="PTHR45453">
    <property type="entry name" value="PHOSPHATE REGULON SENSOR PROTEIN PHOR"/>
    <property type="match status" value="1"/>
</dbReference>
<evidence type="ECO:0000256" key="3">
    <source>
        <dbReference type="ARBA" id="ARBA00012438"/>
    </source>
</evidence>
<feature type="transmembrane region" description="Helical" evidence="11">
    <location>
        <begin position="21"/>
        <end position="39"/>
    </location>
</feature>
<feature type="transmembrane region" description="Helical" evidence="11">
    <location>
        <begin position="45"/>
        <end position="64"/>
    </location>
</feature>
<dbReference type="InterPro" id="IPR050351">
    <property type="entry name" value="BphY/WalK/GraS-like"/>
</dbReference>
<protein>
    <recommendedName>
        <fullName evidence="3">histidine kinase</fullName>
        <ecNumber evidence="3">2.7.13.3</ecNumber>
    </recommendedName>
</protein>
<keyword evidence="8 11" id="KW-1133">Transmembrane helix</keyword>